<accession>A0A1V8M5V5</accession>
<sequence length="207" mass="24277">MKYYIELTLIPNDEIPLHFLWEKLYQQLHLALVENLIIKEIKKNIKGEEIEKKISKVGVSFPKYNKEKCYLCNKLRLLALEKEYLEALNLDKYFARLTDYVHQTCIKEIPVDKITGYAFFKREQVKSNNERLARRRANKKGISNELALNFFTKKMEVKSKAPFIYIKSQSNGKRYPLFILMEEASIKSESAEFSSYGLSSISSVPIF</sequence>
<name>A0A1V8M5V5_9GAMM</name>
<dbReference type="OrthoDB" id="259831at2"/>
<dbReference type="STRING" id="1420851.AU255_03225"/>
<keyword evidence="2" id="KW-1185">Reference proteome</keyword>
<dbReference type="CDD" id="cd09739">
    <property type="entry name" value="Cas6_I-F"/>
    <property type="match status" value="1"/>
</dbReference>
<gene>
    <name evidence="1" type="ORF">AU255_03225</name>
</gene>
<dbReference type="AlphaFoldDB" id="A0A1V8M5V5"/>
<evidence type="ECO:0000313" key="1">
    <source>
        <dbReference type="EMBL" id="OQK16927.1"/>
    </source>
</evidence>
<dbReference type="NCBIfam" id="TIGR02563">
    <property type="entry name" value="cas_Csy4"/>
    <property type="match status" value="1"/>
</dbReference>
<comment type="caution">
    <text evidence="1">The sequence shown here is derived from an EMBL/GenBank/DDBJ whole genome shotgun (WGS) entry which is preliminary data.</text>
</comment>
<dbReference type="RefSeq" id="WP_080521543.1">
    <property type="nucleotide sequence ID" value="NZ_LPUF01000001.1"/>
</dbReference>
<dbReference type="GO" id="GO:0004519">
    <property type="term" value="F:endonuclease activity"/>
    <property type="evidence" value="ECO:0007669"/>
    <property type="project" value="InterPro"/>
</dbReference>
<reference evidence="1 2" key="1">
    <citation type="submission" date="2015-12" db="EMBL/GenBank/DDBJ databases">
        <authorList>
            <person name="Shamseldin A."/>
            <person name="Moawad H."/>
            <person name="Abd El-Rahim W.M."/>
            <person name="Sadowsky M.J."/>
        </authorList>
    </citation>
    <scope>NUCLEOTIDE SEQUENCE [LARGE SCALE GENOMIC DNA]</scope>
    <source>
        <strain evidence="1 2">WF1</strain>
    </source>
</reference>
<protein>
    <submittedName>
        <fullName evidence="1">Uncharacterized protein</fullName>
    </submittedName>
</protein>
<evidence type="ECO:0000313" key="2">
    <source>
        <dbReference type="Proteomes" id="UP000191980"/>
    </source>
</evidence>
<dbReference type="EMBL" id="LPUF01000001">
    <property type="protein sequence ID" value="OQK16927.1"/>
    <property type="molecule type" value="Genomic_DNA"/>
</dbReference>
<dbReference type="Pfam" id="PF09618">
    <property type="entry name" value="Cas_Csy4"/>
    <property type="match status" value="1"/>
</dbReference>
<dbReference type="Proteomes" id="UP000191980">
    <property type="component" value="Unassembled WGS sequence"/>
</dbReference>
<dbReference type="GO" id="GO:0043571">
    <property type="term" value="P:maintenance of CRISPR repeat elements"/>
    <property type="evidence" value="ECO:0007669"/>
    <property type="project" value="InterPro"/>
</dbReference>
<organism evidence="1 2">
    <name type="scientific">Methyloprofundus sedimenti</name>
    <dbReference type="NCBI Taxonomy" id="1420851"/>
    <lineage>
        <taxon>Bacteria</taxon>
        <taxon>Pseudomonadati</taxon>
        <taxon>Pseudomonadota</taxon>
        <taxon>Gammaproteobacteria</taxon>
        <taxon>Methylococcales</taxon>
        <taxon>Methylococcaceae</taxon>
        <taxon>Methyloprofundus</taxon>
    </lineage>
</organism>
<dbReference type="InterPro" id="IPR042564">
    <property type="entry name" value="CRISPR-Cas6/Csy4_sf"/>
</dbReference>
<proteinExistence type="predicted"/>
<dbReference type="InterPro" id="IPR013396">
    <property type="entry name" value="CRISPR-assoc_prot_Csy4"/>
</dbReference>
<dbReference type="Gene3D" id="3.30.70.2540">
    <property type="entry name" value="CRISPR-associated endoribonuclease Cas6/Csy4"/>
    <property type="match status" value="1"/>
</dbReference>